<accession>A0A3P5X2Y7</accession>
<gene>
    <name evidence="2" type="ORF">XINFAN_02140</name>
</gene>
<proteinExistence type="predicted"/>
<feature type="domain" description="Surface lipoprotein assembly modifier C-terminal" evidence="1">
    <location>
        <begin position="368"/>
        <end position="455"/>
    </location>
</feature>
<name>A0A3P5X2Y7_9RHOB</name>
<dbReference type="Pfam" id="PF04575">
    <property type="entry name" value="SlipAM"/>
    <property type="match status" value="1"/>
</dbReference>
<reference evidence="2 3" key="1">
    <citation type="submission" date="2018-11" db="EMBL/GenBank/DDBJ databases">
        <authorList>
            <person name="Criscuolo A."/>
        </authorList>
    </citation>
    <scope>NUCLEOTIDE SEQUENCE [LARGE SCALE GENOMIC DNA]</scope>
    <source>
        <strain evidence="2">ACIP111625</strain>
    </source>
</reference>
<dbReference type="Gene3D" id="1.25.40.10">
    <property type="entry name" value="Tetratricopeptide repeat domain"/>
    <property type="match status" value="1"/>
</dbReference>
<dbReference type="InterPro" id="IPR011990">
    <property type="entry name" value="TPR-like_helical_dom_sf"/>
</dbReference>
<dbReference type="EMBL" id="UXAW01000070">
    <property type="protein sequence ID" value="VDC28560.1"/>
    <property type="molecule type" value="Genomic_DNA"/>
</dbReference>
<dbReference type="OrthoDB" id="7684399at2"/>
<protein>
    <recommendedName>
        <fullName evidence="1">Surface lipoprotein assembly modifier C-terminal domain-containing protein</fullName>
    </recommendedName>
</protein>
<organism evidence="2 3">
    <name type="scientific">Pseudogemmobacter humi</name>
    <dbReference type="NCBI Taxonomy" id="2483812"/>
    <lineage>
        <taxon>Bacteria</taxon>
        <taxon>Pseudomonadati</taxon>
        <taxon>Pseudomonadota</taxon>
        <taxon>Alphaproteobacteria</taxon>
        <taxon>Rhodobacterales</taxon>
        <taxon>Paracoccaceae</taxon>
        <taxon>Pseudogemmobacter</taxon>
    </lineage>
</organism>
<dbReference type="Proteomes" id="UP000277498">
    <property type="component" value="Unassembled WGS sequence"/>
</dbReference>
<sequence>MSRLSAIVGIGKLLAMLPVVYLLGIPAVTADVLRVTPDEALLTAREAWRAGDYEVANRIARALLLADPDSVYVQLLLASTEPKLGRPQEGLTAGRKAWKIAREEEAGKALRYEIARTTALAALGDDRPMLAQFWLRRSLDVAPDDKAYEQSGQDLAWVRNRTPWRWSIDLEAGPSDNLNGGARDDVFRIGDFDLGTLDDGAEALSGHRANLRFGVQRILPASATAQSVLSFSLEMVKNRIDGASQAKAGSVRSRDLDRSRIALGLRRDMLVGAAERPVSLRTEVGYNWIAGERAGPHLGFEAQALGWSGADGSLWVAIEVERNWRDTAPEVIDVATVALIGERPIRGGEGRLSLALTGEIMRSDYVNSTYDSAHISLGVDPGWTLGPGKLSFNAFAGWRDYENYSLGFAWVTGGRTDRSLGVSVDVALEAWDVMGFAPVVSLRHGRTESNVSRFETSTTSVSFAISSVF</sequence>
<evidence type="ECO:0000313" key="2">
    <source>
        <dbReference type="EMBL" id="VDC28560.1"/>
    </source>
</evidence>
<keyword evidence="3" id="KW-1185">Reference proteome</keyword>
<evidence type="ECO:0000313" key="3">
    <source>
        <dbReference type="Proteomes" id="UP000277498"/>
    </source>
</evidence>
<dbReference type="AlphaFoldDB" id="A0A3P5X2Y7"/>
<evidence type="ECO:0000259" key="1">
    <source>
        <dbReference type="Pfam" id="PF04575"/>
    </source>
</evidence>
<dbReference type="RefSeq" id="WP_124086874.1">
    <property type="nucleotide sequence ID" value="NZ_UXAW01000070.1"/>
</dbReference>
<dbReference type="InterPro" id="IPR007655">
    <property type="entry name" value="Slam_C"/>
</dbReference>